<evidence type="ECO:0000313" key="3">
    <source>
        <dbReference type="EMBL" id="CCG45038.1"/>
    </source>
</evidence>
<dbReference type="RefSeq" id="WP_014642932.1">
    <property type="nucleotide sequence ID" value="NC_017668.1"/>
</dbReference>
<protein>
    <recommendedName>
        <fullName evidence="5">Lipoprotein</fullName>
    </recommendedName>
</protein>
<keyword evidence="2" id="KW-0732">Signal</keyword>
<feature type="compositionally biased region" description="Basic and acidic residues" evidence="1">
    <location>
        <begin position="177"/>
        <end position="188"/>
    </location>
</feature>
<feature type="chain" id="PRO_5039646002" description="Lipoprotein" evidence="2">
    <location>
        <begin position="20"/>
        <end position="389"/>
    </location>
</feature>
<dbReference type="KEGG" id="hhd:HBHAL_2688"/>
<name>I0JLL8_HALH3</name>
<dbReference type="AlphaFoldDB" id="I0JLL8"/>
<feature type="compositionally biased region" description="Basic and acidic residues" evidence="1">
    <location>
        <begin position="245"/>
        <end position="255"/>
    </location>
</feature>
<dbReference type="HOGENOM" id="CLU_709334_0_0_9"/>
<evidence type="ECO:0008006" key="5">
    <source>
        <dbReference type="Google" id="ProtNLM"/>
    </source>
</evidence>
<organism evidence="3 4">
    <name type="scientific">Halobacillus halophilus (strain ATCC 35676 / DSM 2266 / JCM 20832 / KCTC 3685 / LMG 17431 / NBRC 102448 / NCIMB 2269)</name>
    <name type="common">Sporosarcina halophila</name>
    <dbReference type="NCBI Taxonomy" id="866895"/>
    <lineage>
        <taxon>Bacteria</taxon>
        <taxon>Bacillati</taxon>
        <taxon>Bacillota</taxon>
        <taxon>Bacilli</taxon>
        <taxon>Bacillales</taxon>
        <taxon>Bacillaceae</taxon>
        <taxon>Halobacillus</taxon>
    </lineage>
</organism>
<dbReference type="STRING" id="866895.HBHAL_2688"/>
<dbReference type="PROSITE" id="PS51257">
    <property type="entry name" value="PROKAR_LIPOPROTEIN"/>
    <property type="match status" value="1"/>
</dbReference>
<dbReference type="Proteomes" id="UP000007397">
    <property type="component" value="Chromosome"/>
</dbReference>
<dbReference type="EMBL" id="HE717023">
    <property type="protein sequence ID" value="CCG45038.1"/>
    <property type="molecule type" value="Genomic_DNA"/>
</dbReference>
<evidence type="ECO:0000256" key="2">
    <source>
        <dbReference type="SAM" id="SignalP"/>
    </source>
</evidence>
<proteinExistence type="predicted"/>
<reference evidence="3 4" key="1">
    <citation type="journal article" date="2013" name="Environ. Microbiol.">
        <title>Chloride and organic osmolytes: a hybrid strategy to cope with elevated salinities by the moderately halophilic, chloride-dependent bacterium Halobacillus halophilus.</title>
        <authorList>
            <person name="Saum S.H."/>
            <person name="Pfeiffer F."/>
            <person name="Palm P."/>
            <person name="Rampp M."/>
            <person name="Schuster S.C."/>
            <person name="Muller V."/>
            <person name="Oesterhelt D."/>
        </authorList>
    </citation>
    <scope>NUCLEOTIDE SEQUENCE [LARGE SCALE GENOMIC DNA]</scope>
    <source>
        <strain evidence="4">ATCC 35676 / DSM 2266 / JCM 20832 / KCTC 3685 / LMG 17431 / NBRC 102448 / NCIMB 2269</strain>
    </source>
</reference>
<evidence type="ECO:0000313" key="4">
    <source>
        <dbReference type="Proteomes" id="UP000007397"/>
    </source>
</evidence>
<evidence type="ECO:0000256" key="1">
    <source>
        <dbReference type="SAM" id="MobiDB-lite"/>
    </source>
</evidence>
<feature type="region of interest" description="Disordered" evidence="1">
    <location>
        <begin position="177"/>
        <end position="255"/>
    </location>
</feature>
<feature type="signal peptide" evidence="2">
    <location>
        <begin position="1"/>
        <end position="19"/>
    </location>
</feature>
<feature type="compositionally biased region" description="Acidic residues" evidence="1">
    <location>
        <begin position="219"/>
        <end position="244"/>
    </location>
</feature>
<dbReference type="PATRIC" id="fig|866895.3.peg.1704"/>
<gene>
    <name evidence="3" type="ordered locus">HBHAL_2688</name>
</gene>
<accession>I0JLL8</accession>
<sequence length="389" mass="44637">MKKHLCSSLLILLLLSACSNEDYDKAMEQGVQSLGNEEYHQAAVYFERAKQEQDDQEAAAYYQQASAMDEALESYKQKDFEQALTSLKKVMDVNQGLETVQKDAEKMKKKIQTEQELTASFENNINELEQDIEKGNEDNAEETYEMLNSKLKQHPSLESYQPQLNQLHKELENLLKDKKESQTAKESEQTTAESDETSKKSVSESAPEDDKDPNQETSTDQEEETEKPEKSDEENNEAESSNEEETNKNQDKEPEMTYTSYSNERFGFSFEYPDFLTMAPPPTNGDGVELYSNDGYELTAYGTHNMDPSKDIDDYYNQATAEIQNIAYQKKTDDWFVLSYKSNDIVTYSKFYLGESQFNSLTITYPDSQKEKYDPITARISKSFSANPK</sequence>
<keyword evidence="4" id="KW-1185">Reference proteome</keyword>
<dbReference type="eggNOG" id="COG0515">
    <property type="taxonomic scope" value="Bacteria"/>
</dbReference>